<dbReference type="GO" id="GO:0004497">
    <property type="term" value="F:monooxygenase activity"/>
    <property type="evidence" value="ECO:0007669"/>
    <property type="project" value="UniProtKB-ARBA"/>
</dbReference>
<dbReference type="GO" id="GO:0016020">
    <property type="term" value="C:membrane"/>
    <property type="evidence" value="ECO:0007669"/>
    <property type="project" value="InterPro"/>
</dbReference>
<keyword evidence="12" id="KW-1185">Reference proteome</keyword>
<dbReference type="Proteomes" id="UP001139384">
    <property type="component" value="Unassembled WGS sequence"/>
</dbReference>
<proteinExistence type="predicted"/>
<dbReference type="EMBL" id="JAKEIP010000001">
    <property type="protein sequence ID" value="MCF1592039.1"/>
    <property type="molecule type" value="Genomic_DNA"/>
</dbReference>
<evidence type="ECO:0000256" key="9">
    <source>
        <dbReference type="ARBA" id="ARBA00034078"/>
    </source>
</evidence>
<keyword evidence="3" id="KW-0001">2Fe-2S</keyword>
<name>A0A9X1PT11_STRM4</name>
<dbReference type="GO" id="GO:0046872">
    <property type="term" value="F:metal ion binding"/>
    <property type="evidence" value="ECO:0007669"/>
    <property type="project" value="UniProtKB-KW"/>
</dbReference>
<evidence type="ECO:0000256" key="2">
    <source>
        <dbReference type="ARBA" id="ARBA00015816"/>
    </source>
</evidence>
<dbReference type="Pfam" id="PF00355">
    <property type="entry name" value="Rieske"/>
    <property type="match status" value="1"/>
</dbReference>
<keyword evidence="6" id="KW-0411">Iron-sulfur</keyword>
<keyword evidence="4" id="KW-0479">Metal-binding</keyword>
<evidence type="ECO:0000256" key="5">
    <source>
        <dbReference type="ARBA" id="ARBA00023004"/>
    </source>
</evidence>
<dbReference type="AlphaFoldDB" id="A0A9X1PT11"/>
<comment type="function">
    <text evidence="1">Iron-sulfur subunit of the cytochrome bc1 complex, an essential component of the respiratory electron transport chain required for ATP synthesis. The bc1 complex catalyzes the oxidation of menaquinol and the reduction of cytochrome c in the respiratory chain. The bc1 complex operates through a Q-cycle mechanism that couples electron transfer to generation of the proton gradient that drives ATP synthesis.</text>
</comment>
<evidence type="ECO:0000256" key="7">
    <source>
        <dbReference type="ARBA" id="ARBA00023157"/>
    </source>
</evidence>
<dbReference type="GO" id="GO:0051537">
    <property type="term" value="F:2 iron, 2 sulfur cluster binding"/>
    <property type="evidence" value="ECO:0007669"/>
    <property type="project" value="UniProtKB-KW"/>
</dbReference>
<keyword evidence="7" id="KW-1015">Disulfide bond</keyword>
<dbReference type="InterPro" id="IPR014349">
    <property type="entry name" value="Rieske_Fe-S_prot"/>
</dbReference>
<protein>
    <recommendedName>
        <fullName evidence="2">Cytochrome bc1 complex Rieske iron-sulfur subunit</fullName>
    </recommendedName>
    <alternativeName>
        <fullName evidence="8">Cytochrome bc1 reductase complex subunit QcrA</fullName>
    </alternativeName>
</protein>
<dbReference type="GO" id="GO:0016705">
    <property type="term" value="F:oxidoreductase activity, acting on paired donors, with incorporation or reduction of molecular oxygen"/>
    <property type="evidence" value="ECO:0007669"/>
    <property type="project" value="UniProtKB-ARBA"/>
</dbReference>
<sequence>MSVVREGKDFVKHQADVARHFVGDRLQHLPGPSAGSVDDIAPGDGAIVHVAGKRCAVHRDEGGTVHAVSAKCTHLGCLVAFNRAERTWECPCHGSRFDPDGRVVQGPAVRPLERRDL</sequence>
<evidence type="ECO:0000256" key="8">
    <source>
        <dbReference type="ARBA" id="ARBA00029586"/>
    </source>
</evidence>
<evidence type="ECO:0000256" key="6">
    <source>
        <dbReference type="ARBA" id="ARBA00023014"/>
    </source>
</evidence>
<evidence type="ECO:0000313" key="11">
    <source>
        <dbReference type="EMBL" id="MCF1592039.1"/>
    </source>
</evidence>
<accession>A0A9X1PT11</accession>
<dbReference type="PRINTS" id="PR00162">
    <property type="entry name" value="RIESKE"/>
</dbReference>
<evidence type="ECO:0000256" key="4">
    <source>
        <dbReference type="ARBA" id="ARBA00022723"/>
    </source>
</evidence>
<gene>
    <name evidence="11" type="ORF">L0P92_00385</name>
</gene>
<keyword evidence="5" id="KW-0408">Iron</keyword>
<dbReference type="FunFam" id="2.102.10.10:FF:000014">
    <property type="entry name" value="Oxidoreductase, FAD dependent"/>
    <property type="match status" value="1"/>
</dbReference>
<comment type="cofactor">
    <cofactor evidence="9">
        <name>[2Fe-2S] cluster</name>
        <dbReference type="ChEBI" id="CHEBI:190135"/>
    </cofactor>
</comment>
<evidence type="ECO:0000256" key="1">
    <source>
        <dbReference type="ARBA" id="ARBA00002494"/>
    </source>
</evidence>
<feature type="domain" description="Rieske" evidence="10">
    <location>
        <begin position="32"/>
        <end position="117"/>
    </location>
</feature>
<dbReference type="InterPro" id="IPR005805">
    <property type="entry name" value="Rieske_Fe-S_prot_C"/>
</dbReference>
<evidence type="ECO:0000259" key="10">
    <source>
        <dbReference type="PROSITE" id="PS51296"/>
    </source>
</evidence>
<evidence type="ECO:0000313" key="12">
    <source>
        <dbReference type="Proteomes" id="UP001139384"/>
    </source>
</evidence>
<reference evidence="11" key="1">
    <citation type="submission" date="2022-01" db="EMBL/GenBank/DDBJ databases">
        <title>Draft Genome Sequences of Seven Type Strains of the Genus Streptomyces.</title>
        <authorList>
            <person name="Aziz S."/>
            <person name="Coretto E."/>
            <person name="Chronakova A."/>
            <person name="Sproer C."/>
            <person name="Huber K."/>
            <person name="Nouioui I."/>
            <person name="Gross H."/>
        </authorList>
    </citation>
    <scope>NUCLEOTIDE SEQUENCE</scope>
    <source>
        <strain evidence="11">DSM 103493</strain>
    </source>
</reference>
<dbReference type="PANTHER" id="PTHR10134">
    <property type="entry name" value="CYTOCHROME B-C1 COMPLEX SUBUNIT RIESKE, MITOCHONDRIAL"/>
    <property type="match status" value="1"/>
</dbReference>
<organism evidence="11 12">
    <name type="scientific">Streptomyces muensis</name>
    <dbReference type="NCBI Taxonomy" id="1077944"/>
    <lineage>
        <taxon>Bacteria</taxon>
        <taxon>Bacillati</taxon>
        <taxon>Actinomycetota</taxon>
        <taxon>Actinomycetes</taxon>
        <taxon>Kitasatosporales</taxon>
        <taxon>Streptomycetaceae</taxon>
        <taxon>Streptomyces</taxon>
    </lineage>
</organism>
<dbReference type="SUPFAM" id="SSF50022">
    <property type="entry name" value="ISP domain"/>
    <property type="match status" value="1"/>
</dbReference>
<dbReference type="Gene3D" id="2.102.10.10">
    <property type="entry name" value="Rieske [2Fe-2S] iron-sulphur domain"/>
    <property type="match status" value="1"/>
</dbReference>
<evidence type="ECO:0000256" key="3">
    <source>
        <dbReference type="ARBA" id="ARBA00022714"/>
    </source>
</evidence>
<dbReference type="InterPro" id="IPR036922">
    <property type="entry name" value="Rieske_2Fe-2S_sf"/>
</dbReference>
<dbReference type="PROSITE" id="PS51296">
    <property type="entry name" value="RIESKE"/>
    <property type="match status" value="1"/>
</dbReference>
<dbReference type="InterPro" id="IPR017941">
    <property type="entry name" value="Rieske_2Fe-2S"/>
</dbReference>
<comment type="caution">
    <text evidence="11">The sequence shown here is derived from an EMBL/GenBank/DDBJ whole genome shotgun (WGS) entry which is preliminary data.</text>
</comment>